<evidence type="ECO:0000313" key="2">
    <source>
        <dbReference type="Proteomes" id="UP000007319"/>
    </source>
</evidence>
<reference evidence="1 2" key="1">
    <citation type="journal article" date="2011" name="PLoS Genet.">
        <title>Azospirillum genomes reveal transition of bacteria from aquatic to terrestrial environments.</title>
        <authorList>
            <person name="Wisniewski-Dye F."/>
            <person name="Borziak K."/>
            <person name="Khalsa-Moyers G."/>
            <person name="Alexandre G."/>
            <person name="Sukharnikov L.O."/>
            <person name="Wuichet K."/>
            <person name="Hurst G.B."/>
            <person name="McDonald W.H."/>
            <person name="Robertson J.S."/>
            <person name="Barbe V."/>
            <person name="Calteau A."/>
            <person name="Rouy Z."/>
            <person name="Mangenot S."/>
            <person name="Prigent-Combaret C."/>
            <person name="Normand P."/>
            <person name="Boyer M."/>
            <person name="Siguier P."/>
            <person name="Dessaux Y."/>
            <person name="Elmerich C."/>
            <person name="Condemine G."/>
            <person name="Krishnen G."/>
            <person name="Kennedy I."/>
            <person name="Paterson A.H."/>
            <person name="Gonzalez V."/>
            <person name="Mavingui P."/>
            <person name="Zhulin I.B."/>
        </authorList>
    </citation>
    <scope>NUCLEOTIDE SEQUENCE [LARGE SCALE GENOMIC DNA]</scope>
    <source>
        <strain evidence="1 2">Sp245</strain>
    </source>
</reference>
<dbReference type="KEGG" id="abs:AZOBR_p270013"/>
<dbReference type="AlphaFoldDB" id="A0A9P1NQB3"/>
<gene>
    <name evidence="1" type="ORF">AZOBR_p270013</name>
</gene>
<dbReference type="Proteomes" id="UP000007319">
    <property type="component" value="Plasmid AZOBR_p2"/>
</dbReference>
<name>A0A9P1NQB3_9PROT</name>
<organism evidence="1 2">
    <name type="scientific">Azospirillum baldaniorum</name>
    <dbReference type="NCBI Taxonomy" id="1064539"/>
    <lineage>
        <taxon>Bacteria</taxon>
        <taxon>Pseudomonadati</taxon>
        <taxon>Pseudomonadota</taxon>
        <taxon>Alphaproteobacteria</taxon>
        <taxon>Rhodospirillales</taxon>
        <taxon>Azospirillaceae</taxon>
        <taxon>Azospirillum</taxon>
    </lineage>
</organism>
<proteinExistence type="predicted"/>
<keyword evidence="1" id="KW-0614">Plasmid</keyword>
<protein>
    <submittedName>
        <fullName evidence="1">Uncharacterized protein</fullName>
    </submittedName>
</protein>
<evidence type="ECO:0000313" key="1">
    <source>
        <dbReference type="EMBL" id="CCD01817.1"/>
    </source>
</evidence>
<sequence>MTMAPGQHQAPKLQHLRQGMSCDPCDLAFCLCCHDDPGFAMEAHRFALFADLQDHRS</sequence>
<geneLocation type="plasmid" evidence="1 2">
    <name>AZOBR_p2</name>
</geneLocation>
<keyword evidence="2" id="KW-1185">Reference proteome</keyword>
<accession>A0A9P1NQB3</accession>
<dbReference type="EMBL" id="HE577329">
    <property type="protein sequence ID" value="CCD01817.1"/>
    <property type="molecule type" value="Genomic_DNA"/>
</dbReference>